<evidence type="ECO:0000256" key="10">
    <source>
        <dbReference type="ARBA" id="ARBA00023033"/>
    </source>
</evidence>
<dbReference type="Gene3D" id="1.10.630.10">
    <property type="entry name" value="Cytochrome P450"/>
    <property type="match status" value="1"/>
</dbReference>
<evidence type="ECO:0000313" key="14">
    <source>
        <dbReference type="EMBL" id="OCK75773.1"/>
    </source>
</evidence>
<dbReference type="EMBL" id="KV745275">
    <property type="protein sequence ID" value="OCK75773.1"/>
    <property type="molecule type" value="Genomic_DNA"/>
</dbReference>
<evidence type="ECO:0000256" key="6">
    <source>
        <dbReference type="ARBA" id="ARBA00022723"/>
    </source>
</evidence>
<feature type="transmembrane region" description="Helical" evidence="13">
    <location>
        <begin position="6"/>
        <end position="30"/>
    </location>
</feature>
<dbReference type="GO" id="GO:0016705">
    <property type="term" value="F:oxidoreductase activity, acting on paired donors, with incorporation or reduction of molecular oxygen"/>
    <property type="evidence" value="ECO:0007669"/>
    <property type="project" value="InterPro"/>
</dbReference>
<keyword evidence="4 12" id="KW-0349">Heme</keyword>
<evidence type="ECO:0000256" key="8">
    <source>
        <dbReference type="ARBA" id="ARBA00023002"/>
    </source>
</evidence>
<proteinExistence type="inferred from homology"/>
<evidence type="ECO:0000256" key="11">
    <source>
        <dbReference type="ARBA" id="ARBA00023136"/>
    </source>
</evidence>
<keyword evidence="9 12" id="KW-0408">Iron</keyword>
<dbReference type="CDD" id="cd11061">
    <property type="entry name" value="CYP67-like"/>
    <property type="match status" value="1"/>
</dbReference>
<evidence type="ECO:0000256" key="1">
    <source>
        <dbReference type="ARBA" id="ARBA00001971"/>
    </source>
</evidence>
<accession>A0A8E2E210</accession>
<evidence type="ECO:0000256" key="9">
    <source>
        <dbReference type="ARBA" id="ARBA00023004"/>
    </source>
</evidence>
<evidence type="ECO:0000256" key="12">
    <source>
        <dbReference type="PIRSR" id="PIRSR602401-1"/>
    </source>
</evidence>
<keyword evidence="15" id="KW-1185">Reference proteome</keyword>
<comment type="similarity">
    <text evidence="3">Belongs to the cytochrome P450 family.</text>
</comment>
<keyword evidence="11 13" id="KW-0472">Membrane</keyword>
<dbReference type="PRINTS" id="PR00385">
    <property type="entry name" value="P450"/>
</dbReference>
<dbReference type="GO" id="GO:0020037">
    <property type="term" value="F:heme binding"/>
    <property type="evidence" value="ECO:0007669"/>
    <property type="project" value="InterPro"/>
</dbReference>
<organism evidence="14 15">
    <name type="scientific">Lepidopterella palustris CBS 459.81</name>
    <dbReference type="NCBI Taxonomy" id="1314670"/>
    <lineage>
        <taxon>Eukaryota</taxon>
        <taxon>Fungi</taxon>
        <taxon>Dikarya</taxon>
        <taxon>Ascomycota</taxon>
        <taxon>Pezizomycotina</taxon>
        <taxon>Dothideomycetes</taxon>
        <taxon>Pleosporomycetidae</taxon>
        <taxon>Mytilinidiales</taxon>
        <taxon>Argynnaceae</taxon>
        <taxon>Lepidopterella</taxon>
    </lineage>
</organism>
<gene>
    <name evidence="14" type="ORF">K432DRAFT_429181</name>
</gene>
<keyword evidence="8" id="KW-0560">Oxidoreductase</keyword>
<dbReference type="Pfam" id="PF00067">
    <property type="entry name" value="p450"/>
    <property type="match status" value="1"/>
</dbReference>
<evidence type="ECO:0000256" key="7">
    <source>
        <dbReference type="ARBA" id="ARBA00022989"/>
    </source>
</evidence>
<keyword evidence="5 13" id="KW-0812">Transmembrane</keyword>
<name>A0A8E2E210_9PEZI</name>
<dbReference type="PRINTS" id="PR00463">
    <property type="entry name" value="EP450I"/>
</dbReference>
<evidence type="ECO:0000256" key="2">
    <source>
        <dbReference type="ARBA" id="ARBA00004370"/>
    </source>
</evidence>
<feature type="transmembrane region" description="Helical" evidence="13">
    <location>
        <begin position="42"/>
        <end position="61"/>
    </location>
</feature>
<evidence type="ECO:0000313" key="15">
    <source>
        <dbReference type="Proteomes" id="UP000250266"/>
    </source>
</evidence>
<dbReference type="PANTHER" id="PTHR24305">
    <property type="entry name" value="CYTOCHROME P450"/>
    <property type="match status" value="1"/>
</dbReference>
<feature type="transmembrane region" description="Helical" evidence="13">
    <location>
        <begin position="73"/>
        <end position="93"/>
    </location>
</feature>
<dbReference type="InterPro" id="IPR002401">
    <property type="entry name" value="Cyt_P450_E_grp-I"/>
</dbReference>
<comment type="subcellular location">
    <subcellularLocation>
        <location evidence="2">Membrane</location>
    </subcellularLocation>
</comment>
<dbReference type="InterPro" id="IPR001128">
    <property type="entry name" value="Cyt_P450"/>
</dbReference>
<keyword evidence="6 12" id="KW-0479">Metal-binding</keyword>
<dbReference type="GO" id="GO:0004497">
    <property type="term" value="F:monooxygenase activity"/>
    <property type="evidence" value="ECO:0007669"/>
    <property type="project" value="UniProtKB-KW"/>
</dbReference>
<dbReference type="AlphaFoldDB" id="A0A8E2E210"/>
<evidence type="ECO:0000256" key="3">
    <source>
        <dbReference type="ARBA" id="ARBA00010617"/>
    </source>
</evidence>
<dbReference type="InterPro" id="IPR050121">
    <property type="entry name" value="Cytochrome_P450_monoxygenase"/>
</dbReference>
<evidence type="ECO:0000256" key="13">
    <source>
        <dbReference type="SAM" id="Phobius"/>
    </source>
</evidence>
<feature type="binding site" description="axial binding residue" evidence="12">
    <location>
        <position position="466"/>
    </location>
    <ligand>
        <name>heme</name>
        <dbReference type="ChEBI" id="CHEBI:30413"/>
    </ligand>
    <ligandPart>
        <name>Fe</name>
        <dbReference type="ChEBI" id="CHEBI:18248"/>
    </ligandPart>
</feature>
<dbReference type="GO" id="GO:0016020">
    <property type="term" value="C:membrane"/>
    <property type="evidence" value="ECO:0007669"/>
    <property type="project" value="UniProtKB-SubCell"/>
</dbReference>
<dbReference type="PANTHER" id="PTHR24305:SF112">
    <property type="entry name" value="L-ORNITHINE-N5-MONOOXYGENASE (EUROFUNG)"/>
    <property type="match status" value="1"/>
</dbReference>
<dbReference type="GO" id="GO:0005506">
    <property type="term" value="F:iron ion binding"/>
    <property type="evidence" value="ECO:0007669"/>
    <property type="project" value="InterPro"/>
</dbReference>
<dbReference type="Proteomes" id="UP000250266">
    <property type="component" value="Unassembled WGS sequence"/>
</dbReference>
<dbReference type="InterPro" id="IPR036396">
    <property type="entry name" value="Cyt_P450_sf"/>
</dbReference>
<dbReference type="SUPFAM" id="SSF48264">
    <property type="entry name" value="Cytochrome P450"/>
    <property type="match status" value="1"/>
</dbReference>
<protein>
    <submittedName>
        <fullName evidence="14">Putative cytochrome P450</fullName>
    </submittedName>
</protein>
<evidence type="ECO:0000256" key="5">
    <source>
        <dbReference type="ARBA" id="ARBA00022692"/>
    </source>
</evidence>
<sequence>MDTEQVGFLPWSAATAAAILSGVCLHLFYFKQAEHHMYGVRYLQAFFLVLLASISALTFRLQLPLKSSFSTTFFIAGNVLLGLWTSLLAYRFFFHPLRNFPGPFPARITSLWFSTQVIRSDAHVQLLKLHEQYGPFVRVGSSDLSIAHPLGVPAVHGIASRCRKASWYDEDYPRASIHTTRDHAWHHERRRIWSPAFSDKALRGYEKRIAAYNTALVDRIAGMVDRPVHVSQWFNYYSFDVMGELAFNKDFEMLSSGQQHWAIGLLNESMRLQGLKLPTWILRMLLAVPGLAQKYWKFIGYCDGQVEERIGKTVETPDVMSALLPKTESGSVSPQDLLTLRSDARTIIVAGSDTTAATLAHVFYELAKNPEHVAKLQDELSRLLDNGSEIEHRRIQHADHLNAGINVGDRYIPGGMHVWCPQYVLGRYESVYEQAVEFIPERWYARPEMIKEKAAYAPFSTGAYGCIGRPLALMQLRTVIASLVIKFDVEFAPGDDGSSFISNTKDQFTLCLADLNLLFKSRM</sequence>
<dbReference type="OrthoDB" id="6692864at2759"/>
<keyword evidence="7 13" id="KW-1133">Transmembrane helix</keyword>
<keyword evidence="10" id="KW-0503">Monooxygenase</keyword>
<evidence type="ECO:0000256" key="4">
    <source>
        <dbReference type="ARBA" id="ARBA00022617"/>
    </source>
</evidence>
<comment type="cofactor">
    <cofactor evidence="1 12">
        <name>heme</name>
        <dbReference type="ChEBI" id="CHEBI:30413"/>
    </cofactor>
</comment>
<reference evidence="14 15" key="1">
    <citation type="journal article" date="2016" name="Nat. Commun.">
        <title>Ectomycorrhizal ecology is imprinted in the genome of the dominant symbiotic fungus Cenococcum geophilum.</title>
        <authorList>
            <consortium name="DOE Joint Genome Institute"/>
            <person name="Peter M."/>
            <person name="Kohler A."/>
            <person name="Ohm R.A."/>
            <person name="Kuo A."/>
            <person name="Krutzmann J."/>
            <person name="Morin E."/>
            <person name="Arend M."/>
            <person name="Barry K.W."/>
            <person name="Binder M."/>
            <person name="Choi C."/>
            <person name="Clum A."/>
            <person name="Copeland A."/>
            <person name="Grisel N."/>
            <person name="Haridas S."/>
            <person name="Kipfer T."/>
            <person name="LaButti K."/>
            <person name="Lindquist E."/>
            <person name="Lipzen A."/>
            <person name="Maire R."/>
            <person name="Meier B."/>
            <person name="Mihaltcheva S."/>
            <person name="Molinier V."/>
            <person name="Murat C."/>
            <person name="Poggeler S."/>
            <person name="Quandt C.A."/>
            <person name="Sperisen C."/>
            <person name="Tritt A."/>
            <person name="Tisserant E."/>
            <person name="Crous P.W."/>
            <person name="Henrissat B."/>
            <person name="Nehls U."/>
            <person name="Egli S."/>
            <person name="Spatafora J.W."/>
            <person name="Grigoriev I.V."/>
            <person name="Martin F.M."/>
        </authorList>
    </citation>
    <scope>NUCLEOTIDE SEQUENCE [LARGE SCALE GENOMIC DNA]</scope>
    <source>
        <strain evidence="14 15">CBS 459.81</strain>
    </source>
</reference>